<dbReference type="GO" id="GO:0005737">
    <property type="term" value="C:cytoplasm"/>
    <property type="evidence" value="ECO:0007669"/>
    <property type="project" value="UniProtKB-SubCell"/>
</dbReference>
<comment type="similarity">
    <text evidence="1 6">Belongs to the methyltransferase superfamily. PrmA family.</text>
</comment>
<feature type="binding site" evidence="6">
    <location>
        <position position="156"/>
    </location>
    <ligand>
        <name>S-adenosyl-L-methionine</name>
        <dbReference type="ChEBI" id="CHEBI:59789"/>
    </ligand>
</feature>
<name>A0A2N1PM31_9BACT</name>
<evidence type="ECO:0000256" key="6">
    <source>
        <dbReference type="HAMAP-Rule" id="MF_00735"/>
    </source>
</evidence>
<dbReference type="CDD" id="cd02440">
    <property type="entry name" value="AdoMet_MTases"/>
    <property type="match status" value="1"/>
</dbReference>
<accession>A0A2N1PM31</accession>
<comment type="function">
    <text evidence="6">Methylates ribosomal protein L11.</text>
</comment>
<feature type="binding site" evidence="6">
    <location>
        <position position="247"/>
    </location>
    <ligand>
        <name>S-adenosyl-L-methionine</name>
        <dbReference type="ChEBI" id="CHEBI:59789"/>
    </ligand>
</feature>
<evidence type="ECO:0000256" key="5">
    <source>
        <dbReference type="ARBA" id="ARBA00022691"/>
    </source>
</evidence>
<evidence type="ECO:0000256" key="4">
    <source>
        <dbReference type="ARBA" id="ARBA00022679"/>
    </source>
</evidence>
<keyword evidence="3 6" id="KW-0489">Methyltransferase</keyword>
<comment type="catalytic activity">
    <reaction evidence="6">
        <text>L-lysyl-[protein] + 3 S-adenosyl-L-methionine = N(6),N(6),N(6)-trimethyl-L-lysyl-[protein] + 3 S-adenosyl-L-homocysteine + 3 H(+)</text>
        <dbReference type="Rhea" id="RHEA:54192"/>
        <dbReference type="Rhea" id="RHEA-COMP:9752"/>
        <dbReference type="Rhea" id="RHEA-COMP:13826"/>
        <dbReference type="ChEBI" id="CHEBI:15378"/>
        <dbReference type="ChEBI" id="CHEBI:29969"/>
        <dbReference type="ChEBI" id="CHEBI:57856"/>
        <dbReference type="ChEBI" id="CHEBI:59789"/>
        <dbReference type="ChEBI" id="CHEBI:61961"/>
    </reaction>
</comment>
<dbReference type="Pfam" id="PF06325">
    <property type="entry name" value="PrmA"/>
    <property type="match status" value="1"/>
</dbReference>
<evidence type="ECO:0000313" key="8">
    <source>
        <dbReference type="Proteomes" id="UP000233256"/>
    </source>
</evidence>
<keyword evidence="2 6" id="KW-0963">Cytoplasm</keyword>
<evidence type="ECO:0000313" key="7">
    <source>
        <dbReference type="EMBL" id="PKK89404.1"/>
    </source>
</evidence>
<gene>
    <name evidence="6 7" type="primary">prmA</name>
    <name evidence="7" type="ORF">CVV64_14455</name>
</gene>
<dbReference type="PANTHER" id="PTHR43648">
    <property type="entry name" value="ELECTRON TRANSFER FLAVOPROTEIN BETA SUBUNIT LYSINE METHYLTRANSFERASE"/>
    <property type="match status" value="1"/>
</dbReference>
<feature type="binding site" evidence="6">
    <location>
        <position position="198"/>
    </location>
    <ligand>
        <name>S-adenosyl-L-methionine</name>
        <dbReference type="ChEBI" id="CHEBI:59789"/>
    </ligand>
</feature>
<dbReference type="EMBL" id="PGXC01000018">
    <property type="protein sequence ID" value="PKK89404.1"/>
    <property type="molecule type" value="Genomic_DNA"/>
</dbReference>
<protein>
    <recommendedName>
        <fullName evidence="6">Ribosomal protein L11 methyltransferase</fullName>
        <shortName evidence="6">L11 Mtase</shortName>
        <ecNumber evidence="6">2.1.1.-</ecNumber>
    </recommendedName>
</protein>
<dbReference type="PANTHER" id="PTHR43648:SF1">
    <property type="entry name" value="ELECTRON TRANSFER FLAVOPROTEIN BETA SUBUNIT LYSINE METHYLTRANSFERASE"/>
    <property type="match status" value="1"/>
</dbReference>
<keyword evidence="4 6" id="KW-0808">Transferase</keyword>
<dbReference type="NCBIfam" id="TIGR00406">
    <property type="entry name" value="prmA"/>
    <property type="match status" value="1"/>
</dbReference>
<dbReference type="AlphaFoldDB" id="A0A2N1PM31"/>
<dbReference type="InterPro" id="IPR050078">
    <property type="entry name" value="Ribosomal_L11_MeTrfase_PrmA"/>
</dbReference>
<dbReference type="Proteomes" id="UP000233256">
    <property type="component" value="Unassembled WGS sequence"/>
</dbReference>
<dbReference type="EC" id="2.1.1.-" evidence="6"/>
<reference evidence="7 8" key="1">
    <citation type="journal article" date="2017" name="ISME J.">
        <title>Potential for microbial H2 and metal transformations associated with novel bacteria and archaea in deep terrestrial subsurface sediments.</title>
        <authorList>
            <person name="Hernsdorf A.W."/>
            <person name="Amano Y."/>
            <person name="Miyakawa K."/>
            <person name="Ise K."/>
            <person name="Suzuki Y."/>
            <person name="Anantharaman K."/>
            <person name="Probst A."/>
            <person name="Burstein D."/>
            <person name="Thomas B.C."/>
            <person name="Banfield J.F."/>
        </authorList>
    </citation>
    <scope>NUCLEOTIDE SEQUENCE [LARGE SCALE GENOMIC DNA]</scope>
    <source>
        <strain evidence="7">HGW-Wallbacteria-1</strain>
    </source>
</reference>
<feature type="binding site" evidence="6">
    <location>
        <position position="177"/>
    </location>
    <ligand>
        <name>S-adenosyl-L-methionine</name>
        <dbReference type="ChEBI" id="CHEBI:59789"/>
    </ligand>
</feature>
<comment type="caution">
    <text evidence="7">The sequence shown here is derived from an EMBL/GenBank/DDBJ whole genome shotgun (WGS) entry which is preliminary data.</text>
</comment>
<dbReference type="GO" id="GO:0005840">
    <property type="term" value="C:ribosome"/>
    <property type="evidence" value="ECO:0007669"/>
    <property type="project" value="UniProtKB-KW"/>
</dbReference>
<comment type="subcellular location">
    <subcellularLocation>
        <location evidence="6">Cytoplasm</location>
    </subcellularLocation>
</comment>
<proteinExistence type="inferred from homology"/>
<keyword evidence="7" id="KW-0689">Ribosomal protein</keyword>
<dbReference type="SUPFAM" id="SSF53335">
    <property type="entry name" value="S-adenosyl-L-methionine-dependent methyltransferases"/>
    <property type="match status" value="1"/>
</dbReference>
<evidence type="ECO:0000256" key="3">
    <source>
        <dbReference type="ARBA" id="ARBA00022603"/>
    </source>
</evidence>
<dbReference type="InterPro" id="IPR004498">
    <property type="entry name" value="Ribosomal_PrmA_MeTrfase"/>
</dbReference>
<keyword evidence="5 6" id="KW-0949">S-adenosyl-L-methionine</keyword>
<evidence type="ECO:0000256" key="2">
    <source>
        <dbReference type="ARBA" id="ARBA00022490"/>
    </source>
</evidence>
<organism evidence="7 8">
    <name type="scientific">Candidatus Wallbacteria bacterium HGW-Wallbacteria-1</name>
    <dbReference type="NCBI Taxonomy" id="2013854"/>
    <lineage>
        <taxon>Bacteria</taxon>
        <taxon>Candidatus Walliibacteriota</taxon>
    </lineage>
</organism>
<dbReference type="Gene3D" id="3.40.50.150">
    <property type="entry name" value="Vaccinia Virus protein VP39"/>
    <property type="match status" value="1"/>
</dbReference>
<dbReference type="GO" id="GO:0032259">
    <property type="term" value="P:methylation"/>
    <property type="evidence" value="ECO:0007669"/>
    <property type="project" value="UniProtKB-KW"/>
</dbReference>
<dbReference type="HAMAP" id="MF_00735">
    <property type="entry name" value="Methyltr_PrmA"/>
    <property type="match status" value="1"/>
</dbReference>
<sequence length="311" mass="33695">MAMNAEISSQKKASDSCLLKIIVKTGSERAAEAVSICLEQMGLQCVAFEAGADSIFSTVTGYSDTPDRDAEILQDLHGRIRDLEHFDISIGDHSVECTILQNEDWATSWKKYFKPMRVGTSLVVSPSWEEVEVGEGDILIIMDPRNAFGTGQHPTTALCLRALERLDLKGRSVLDLGCGSGILTIAALKFGADVVAADYDPDCITVTTENLEINGVADRNTPVLSGNLAEPVAEHFPGRVFDFVVANILHHIVLAAAPQVKSLLASGGLFITSGIIDTAFDGFMSEMGKMGYVTREVCREAEWYQVTFALD</sequence>
<evidence type="ECO:0000256" key="1">
    <source>
        <dbReference type="ARBA" id="ARBA00009741"/>
    </source>
</evidence>
<dbReference type="GO" id="GO:0016279">
    <property type="term" value="F:protein-lysine N-methyltransferase activity"/>
    <property type="evidence" value="ECO:0007669"/>
    <property type="project" value="RHEA"/>
</dbReference>
<dbReference type="InterPro" id="IPR029063">
    <property type="entry name" value="SAM-dependent_MTases_sf"/>
</dbReference>
<keyword evidence="7" id="KW-0687">Ribonucleoprotein</keyword>